<feature type="region of interest" description="Disordered" evidence="2">
    <location>
        <begin position="31"/>
        <end position="94"/>
    </location>
</feature>
<evidence type="ECO:0000313" key="5">
    <source>
        <dbReference type="Proteomes" id="UP000562929"/>
    </source>
</evidence>
<feature type="signal peptide" evidence="3">
    <location>
        <begin position="1"/>
        <end position="19"/>
    </location>
</feature>
<sequence>MMLSVLVLSFLATGNQVSAFHPRVSPLLAPKDVVESSTTSDEKDNPSKDGHDFIPKMKMNQASPPYSLLNASRSTNQSDADPGTARNLYQDSPRPEYVYQGEQQDDYMDDLEGEGGFYEQFTEDDFREPLPPSISPTDKDVDQLQAQALHARSRAVSAERELGSATRLRAIENTLSKADEAAEEAFQAAKKLGLLRSDNIDIAKQQIIFDITLSATSQARIAAAGVRLRAAEMIAELCIPERRAKEALLERMPSMNLTEASRYLYRMKEAAKQLNEQLVKFHHYEDALVTRNGMLVTSWLNGGSIHAQTSQEVQYVRLWSETGAEAIAREKLILDTITDMARRAGAKLLEAAVTALDLSEKLSEAVKAATARARDEAKARRNKQAALLAQELSTRAAAARRIRLEAEAREQAVKMIDKLQELDNRAAPWWSYMLMGAGATAGAIPSGAVILAIISKLATGAGTTASLSAGVSTVLGVANMPDDVASNTIETTLGEVEARLIGMEEPAVASAAETGSQIAETTAGMLPGLVKQLPIVSKAIVEAVGEAALLRRAGPSSEVDAATLLSKDEGLRVMVIEAVADAIEDAVRAARSDMLGPDWEN</sequence>
<evidence type="ECO:0000256" key="1">
    <source>
        <dbReference type="SAM" id="Coils"/>
    </source>
</evidence>
<comment type="caution">
    <text evidence="4">The sequence shown here is derived from an EMBL/GenBank/DDBJ whole genome shotgun (WGS) entry which is preliminary data.</text>
</comment>
<dbReference type="OrthoDB" id="4926461at2759"/>
<name>A0A8H4VEG7_9HYPO</name>
<evidence type="ECO:0000256" key="3">
    <source>
        <dbReference type="SAM" id="SignalP"/>
    </source>
</evidence>
<keyword evidence="3" id="KW-0732">Signal</keyword>
<dbReference type="EMBL" id="JAACLJ010000003">
    <property type="protein sequence ID" value="KAF4589740.1"/>
    <property type="molecule type" value="Genomic_DNA"/>
</dbReference>
<gene>
    <name evidence="4" type="ORF">GQ602_003629</name>
</gene>
<accession>A0A8H4VEG7</accession>
<feature type="compositionally biased region" description="Basic and acidic residues" evidence="2">
    <location>
        <begin position="40"/>
        <end position="55"/>
    </location>
</feature>
<dbReference type="Proteomes" id="UP000562929">
    <property type="component" value="Unassembled WGS sequence"/>
</dbReference>
<evidence type="ECO:0000313" key="4">
    <source>
        <dbReference type="EMBL" id="KAF4589740.1"/>
    </source>
</evidence>
<proteinExistence type="predicted"/>
<feature type="compositionally biased region" description="Polar residues" evidence="2">
    <location>
        <begin position="60"/>
        <end position="79"/>
    </location>
</feature>
<keyword evidence="1" id="KW-0175">Coiled coil</keyword>
<feature type="chain" id="PRO_5034339136" evidence="3">
    <location>
        <begin position="20"/>
        <end position="601"/>
    </location>
</feature>
<dbReference type="AlphaFoldDB" id="A0A8H4VEG7"/>
<protein>
    <submittedName>
        <fullName evidence="4">Uncharacterized protein</fullName>
    </submittedName>
</protein>
<evidence type="ECO:0000256" key="2">
    <source>
        <dbReference type="SAM" id="MobiDB-lite"/>
    </source>
</evidence>
<organism evidence="4 5">
    <name type="scientific">Ophiocordyceps camponoti-floridani</name>
    <dbReference type="NCBI Taxonomy" id="2030778"/>
    <lineage>
        <taxon>Eukaryota</taxon>
        <taxon>Fungi</taxon>
        <taxon>Dikarya</taxon>
        <taxon>Ascomycota</taxon>
        <taxon>Pezizomycotina</taxon>
        <taxon>Sordariomycetes</taxon>
        <taxon>Hypocreomycetidae</taxon>
        <taxon>Hypocreales</taxon>
        <taxon>Ophiocordycipitaceae</taxon>
        <taxon>Ophiocordyceps</taxon>
    </lineage>
</organism>
<keyword evidence="5" id="KW-1185">Reference proteome</keyword>
<reference evidence="4 5" key="1">
    <citation type="journal article" date="2020" name="G3 (Bethesda)">
        <title>Genetic Underpinnings of Host Manipulation by Ophiocordyceps as Revealed by Comparative Transcriptomics.</title>
        <authorList>
            <person name="Will I."/>
            <person name="Das B."/>
            <person name="Trinh T."/>
            <person name="Brachmann A."/>
            <person name="Ohm R.A."/>
            <person name="de Bekker C."/>
        </authorList>
    </citation>
    <scope>NUCLEOTIDE SEQUENCE [LARGE SCALE GENOMIC DNA]</scope>
    <source>
        <strain evidence="4 5">EC05</strain>
    </source>
</reference>
<feature type="coiled-coil region" evidence="1">
    <location>
        <begin position="141"/>
        <end position="188"/>
    </location>
</feature>